<sequence>MEVADRGRRAAEEVAEAKGGDGGGRVGLLAIVINIEIRRYLNLNLKYTLIISTRTHPGPNTKLAHERSEPQQAISAMEQPVAEHRGRLRPLRQSATGPVLVASTLHILPATHTSAP</sequence>
<gene>
    <name evidence="2" type="ORF">TRIUR3_29169</name>
</gene>
<feature type="region of interest" description="Disordered" evidence="1">
    <location>
        <begin position="1"/>
        <end position="20"/>
    </location>
</feature>
<protein>
    <submittedName>
        <fullName evidence="2">Uncharacterized protein</fullName>
    </submittedName>
</protein>
<evidence type="ECO:0000256" key="1">
    <source>
        <dbReference type="SAM" id="MobiDB-lite"/>
    </source>
</evidence>
<feature type="compositionally biased region" description="Basic and acidic residues" evidence="1">
    <location>
        <begin position="1"/>
        <end position="19"/>
    </location>
</feature>
<accession>M7YIX1</accession>
<evidence type="ECO:0000313" key="2">
    <source>
        <dbReference type="EMBL" id="EMS47182.1"/>
    </source>
</evidence>
<proteinExistence type="predicted"/>
<reference evidence="2" key="1">
    <citation type="journal article" date="2013" name="Nature">
        <title>Draft genome of the wheat A-genome progenitor Triticum urartu.</title>
        <authorList>
            <person name="Ling H.Q."/>
            <person name="Zhao S."/>
            <person name="Liu D."/>
            <person name="Wang J."/>
            <person name="Sun H."/>
            <person name="Zhang C."/>
            <person name="Fan H."/>
            <person name="Li D."/>
            <person name="Dong L."/>
            <person name="Tao Y."/>
            <person name="Gao C."/>
            <person name="Wu H."/>
            <person name="Li Y."/>
            <person name="Cui Y."/>
            <person name="Guo X."/>
            <person name="Zheng S."/>
            <person name="Wang B."/>
            <person name="Yu K."/>
            <person name="Liang Q."/>
            <person name="Yang W."/>
            <person name="Lou X."/>
            <person name="Chen J."/>
            <person name="Feng M."/>
            <person name="Jian J."/>
            <person name="Zhang X."/>
            <person name="Luo G."/>
            <person name="Jiang Y."/>
            <person name="Liu J."/>
            <person name="Wang Z."/>
            <person name="Sha Y."/>
            <person name="Zhang B."/>
            <person name="Wu H."/>
            <person name="Tang D."/>
            <person name="Shen Q."/>
            <person name="Xue P."/>
            <person name="Zou S."/>
            <person name="Wang X."/>
            <person name="Liu X."/>
            <person name="Wang F."/>
            <person name="Yang Y."/>
            <person name="An X."/>
            <person name="Dong Z."/>
            <person name="Zhang K."/>
            <person name="Zhang X."/>
            <person name="Luo M.C."/>
            <person name="Dvorak J."/>
            <person name="Tong Y."/>
            <person name="Wang J."/>
            <person name="Yang H."/>
            <person name="Li Z."/>
            <person name="Wang D."/>
            <person name="Zhang A."/>
            <person name="Wang J."/>
        </authorList>
    </citation>
    <scope>NUCLEOTIDE SEQUENCE</scope>
</reference>
<name>M7YIX1_TRIUA</name>
<dbReference type="AlphaFoldDB" id="M7YIX1"/>
<dbReference type="EMBL" id="KD264959">
    <property type="protein sequence ID" value="EMS47182.1"/>
    <property type="molecule type" value="Genomic_DNA"/>
</dbReference>
<feature type="region of interest" description="Disordered" evidence="1">
    <location>
        <begin position="55"/>
        <end position="85"/>
    </location>
</feature>
<organism evidence="2">
    <name type="scientific">Triticum urartu</name>
    <name type="common">Red wild einkorn</name>
    <name type="synonym">Crithodium urartu</name>
    <dbReference type="NCBI Taxonomy" id="4572"/>
    <lineage>
        <taxon>Eukaryota</taxon>
        <taxon>Viridiplantae</taxon>
        <taxon>Streptophyta</taxon>
        <taxon>Embryophyta</taxon>
        <taxon>Tracheophyta</taxon>
        <taxon>Spermatophyta</taxon>
        <taxon>Magnoliopsida</taxon>
        <taxon>Liliopsida</taxon>
        <taxon>Poales</taxon>
        <taxon>Poaceae</taxon>
        <taxon>BOP clade</taxon>
        <taxon>Pooideae</taxon>
        <taxon>Triticodae</taxon>
        <taxon>Triticeae</taxon>
        <taxon>Triticinae</taxon>
        <taxon>Triticum</taxon>
    </lineage>
</organism>